<sequence>MKIIIDYPIIWQKMLEHDISITDLALEAGIKRFTAWNLVQGKYVPDLQTCQKIVKALKISDTELFRVKP</sequence>
<dbReference type="InterPro" id="IPR010982">
    <property type="entry name" value="Lambda_DNA-bd_dom_sf"/>
</dbReference>
<dbReference type="GO" id="GO:0003677">
    <property type="term" value="F:DNA binding"/>
    <property type="evidence" value="ECO:0007669"/>
    <property type="project" value="InterPro"/>
</dbReference>
<accession>A0A833CAT5</accession>
<gene>
    <name evidence="2" type="ORF">F8R14_09365</name>
</gene>
<evidence type="ECO:0000313" key="2">
    <source>
        <dbReference type="EMBL" id="KAB1477194.1"/>
    </source>
</evidence>
<feature type="domain" description="HTH cro/C1-type" evidence="1">
    <location>
        <begin position="10"/>
        <end position="64"/>
    </location>
</feature>
<dbReference type="RefSeq" id="WP_127008330.1">
    <property type="nucleotide sequence ID" value="NZ_RQUZ01000010.1"/>
</dbReference>
<dbReference type="CDD" id="cd00093">
    <property type="entry name" value="HTH_XRE"/>
    <property type="match status" value="1"/>
</dbReference>
<evidence type="ECO:0000313" key="3">
    <source>
        <dbReference type="Proteomes" id="UP000434554"/>
    </source>
</evidence>
<name>A0A833CAT5_9FIRM</name>
<evidence type="ECO:0000259" key="1">
    <source>
        <dbReference type="PROSITE" id="PS50943"/>
    </source>
</evidence>
<organism evidence="2 3">
    <name type="scientific">Veillonella seminalis</name>
    <dbReference type="NCBI Taxonomy" id="1502943"/>
    <lineage>
        <taxon>Bacteria</taxon>
        <taxon>Bacillati</taxon>
        <taxon>Bacillota</taxon>
        <taxon>Negativicutes</taxon>
        <taxon>Veillonellales</taxon>
        <taxon>Veillonellaceae</taxon>
        <taxon>Veillonella</taxon>
    </lineage>
</organism>
<dbReference type="Pfam" id="PF13443">
    <property type="entry name" value="HTH_26"/>
    <property type="match status" value="1"/>
</dbReference>
<protein>
    <submittedName>
        <fullName evidence="2">Helix-turn-helix transcriptional regulator</fullName>
    </submittedName>
</protein>
<dbReference type="Proteomes" id="UP000434554">
    <property type="component" value="Unassembled WGS sequence"/>
</dbReference>
<dbReference type="EMBL" id="WBKH01000010">
    <property type="protein sequence ID" value="KAB1477194.1"/>
    <property type="molecule type" value="Genomic_DNA"/>
</dbReference>
<reference evidence="2 3" key="1">
    <citation type="submission" date="2019-09" db="EMBL/GenBank/DDBJ databases">
        <title>Draft genome sequence of 3 type strains from the CCUG.</title>
        <authorList>
            <person name="Pineiro-Iglesias B."/>
            <person name="Tunovic T."/>
            <person name="Unosson C."/>
            <person name="Inganas E."/>
            <person name="Ohlen M."/>
            <person name="Cardew S."/>
            <person name="Jensie-Markopoulos S."/>
            <person name="Salva-Serra F."/>
            <person name="Jaen-Luchoro D."/>
            <person name="Karlsson R."/>
            <person name="Svensson-Stadler L."/>
            <person name="Chun J."/>
            <person name="Moore E."/>
        </authorList>
    </citation>
    <scope>NUCLEOTIDE SEQUENCE [LARGE SCALE GENOMIC DNA]</scope>
    <source>
        <strain evidence="2 3">CCUG 65427</strain>
    </source>
</reference>
<dbReference type="Gene3D" id="1.10.260.40">
    <property type="entry name" value="lambda repressor-like DNA-binding domains"/>
    <property type="match status" value="1"/>
</dbReference>
<dbReference type="PROSITE" id="PS50943">
    <property type="entry name" value="HTH_CROC1"/>
    <property type="match status" value="1"/>
</dbReference>
<proteinExistence type="predicted"/>
<dbReference type="InterPro" id="IPR001387">
    <property type="entry name" value="Cro/C1-type_HTH"/>
</dbReference>
<dbReference type="SUPFAM" id="SSF47413">
    <property type="entry name" value="lambda repressor-like DNA-binding domains"/>
    <property type="match status" value="1"/>
</dbReference>
<dbReference type="AlphaFoldDB" id="A0A833CAT5"/>
<comment type="caution">
    <text evidence="2">The sequence shown here is derived from an EMBL/GenBank/DDBJ whole genome shotgun (WGS) entry which is preliminary data.</text>
</comment>
<dbReference type="GeneID" id="83055606"/>